<evidence type="ECO:0000259" key="6">
    <source>
        <dbReference type="PROSITE" id="PS50127"/>
    </source>
</evidence>
<evidence type="ECO:0000256" key="1">
    <source>
        <dbReference type="ARBA" id="ARBA00022679"/>
    </source>
</evidence>
<feature type="region of interest" description="Disordered" evidence="5">
    <location>
        <begin position="177"/>
        <end position="211"/>
    </location>
</feature>
<dbReference type="Gene3D" id="3.10.110.10">
    <property type="entry name" value="Ubiquitin Conjugating Enzyme"/>
    <property type="match status" value="1"/>
</dbReference>
<reference evidence="7" key="2">
    <citation type="submission" date="2025-08" db="UniProtKB">
        <authorList>
            <consortium name="Ensembl"/>
        </authorList>
    </citation>
    <scope>IDENTIFICATION</scope>
</reference>
<dbReference type="GO" id="GO:0016740">
    <property type="term" value="F:transferase activity"/>
    <property type="evidence" value="ECO:0007669"/>
    <property type="project" value="UniProtKB-KW"/>
</dbReference>
<dbReference type="PANTHER" id="PTHR24067">
    <property type="entry name" value="UBIQUITIN-CONJUGATING ENZYME E2"/>
    <property type="match status" value="1"/>
</dbReference>
<dbReference type="GeneTree" id="ENSGT00940000157149"/>
<dbReference type="PROSITE" id="PS50127">
    <property type="entry name" value="UBC_2"/>
    <property type="match status" value="1"/>
</dbReference>
<evidence type="ECO:0000256" key="2">
    <source>
        <dbReference type="ARBA" id="ARBA00022786"/>
    </source>
</evidence>
<dbReference type="Proteomes" id="UP000005226">
    <property type="component" value="Chromosome 7"/>
</dbReference>
<evidence type="ECO:0000256" key="3">
    <source>
        <dbReference type="PROSITE-ProRule" id="PRU10133"/>
    </source>
</evidence>
<keyword evidence="1" id="KW-0808">Transferase</keyword>
<dbReference type="Pfam" id="PF00179">
    <property type="entry name" value="UQ_con"/>
    <property type="match status" value="1"/>
</dbReference>
<dbReference type="InterPro" id="IPR023313">
    <property type="entry name" value="UBQ-conjugating_AS"/>
</dbReference>
<name>A0A674MWY3_TAKRU</name>
<protein>
    <submittedName>
        <fullName evidence="7">Ubiquitin-conjugating enzyme E2S</fullName>
    </submittedName>
</protein>
<feature type="domain" description="UBC core" evidence="6">
    <location>
        <begin position="11"/>
        <end position="181"/>
    </location>
</feature>
<evidence type="ECO:0000256" key="4">
    <source>
        <dbReference type="RuleBase" id="RU362109"/>
    </source>
</evidence>
<dbReference type="InterPro" id="IPR050113">
    <property type="entry name" value="Ub_conjugating_enzyme"/>
</dbReference>
<organism evidence="7 8">
    <name type="scientific">Takifugu rubripes</name>
    <name type="common">Japanese pufferfish</name>
    <name type="synonym">Fugu rubripes</name>
    <dbReference type="NCBI Taxonomy" id="31033"/>
    <lineage>
        <taxon>Eukaryota</taxon>
        <taxon>Metazoa</taxon>
        <taxon>Chordata</taxon>
        <taxon>Craniata</taxon>
        <taxon>Vertebrata</taxon>
        <taxon>Euteleostomi</taxon>
        <taxon>Actinopterygii</taxon>
        <taxon>Neopterygii</taxon>
        <taxon>Teleostei</taxon>
        <taxon>Neoteleostei</taxon>
        <taxon>Acanthomorphata</taxon>
        <taxon>Eupercaria</taxon>
        <taxon>Tetraodontiformes</taxon>
        <taxon>Tetradontoidea</taxon>
        <taxon>Tetraodontidae</taxon>
        <taxon>Takifugu</taxon>
    </lineage>
</organism>
<dbReference type="Ensembl" id="ENSTRUT00000068848.1">
    <property type="protein sequence ID" value="ENSTRUP00000065694.1"/>
    <property type="gene ID" value="ENSTRUG00000003724.3"/>
</dbReference>
<dbReference type="AlphaFoldDB" id="A0A674MWY3"/>
<evidence type="ECO:0000313" key="7">
    <source>
        <dbReference type="Ensembl" id="ENSTRUP00000065694.1"/>
    </source>
</evidence>
<accession>A0A674MWY3</accession>
<sequence>MNSNVENLPPHVLRLVYKEVSALAADPPEGIKVYPSEEDITELHTSIEGPEGTPFAGGIFRMRLVLGKDFPAVPPKGYFLTKIFHPNVGHKGEICVNVLKRDWKAELGLRHVLLVRCTPPCSYNKCQTLLQHLSLQLISFIPPTDNQVSSHPSQPGVRPQRGGRAVTVRGLCRIRVSSSTAHGDPRHGWSRGNLRGTSGPKRRSATKEARG</sequence>
<evidence type="ECO:0000256" key="5">
    <source>
        <dbReference type="SAM" id="MobiDB-lite"/>
    </source>
</evidence>
<dbReference type="InterPro" id="IPR000608">
    <property type="entry name" value="UBC"/>
</dbReference>
<dbReference type="PROSITE" id="PS00183">
    <property type="entry name" value="UBC_1"/>
    <property type="match status" value="1"/>
</dbReference>
<keyword evidence="8" id="KW-1185">Reference proteome</keyword>
<keyword evidence="4" id="KW-0547">Nucleotide-binding</keyword>
<comment type="similarity">
    <text evidence="4">Belongs to the ubiquitin-conjugating enzyme family.</text>
</comment>
<reference evidence="7 8" key="1">
    <citation type="journal article" date="2011" name="Genome Biol. Evol.">
        <title>Integration of the genetic map and genome assembly of fugu facilitates insights into distinct features of genome evolution in teleosts and mammals.</title>
        <authorList>
            <person name="Kai W."/>
            <person name="Kikuchi K."/>
            <person name="Tohari S."/>
            <person name="Chew A.K."/>
            <person name="Tay A."/>
            <person name="Fujiwara A."/>
            <person name="Hosoya S."/>
            <person name="Suetake H."/>
            <person name="Naruse K."/>
            <person name="Brenner S."/>
            <person name="Suzuki Y."/>
            <person name="Venkatesh B."/>
        </authorList>
    </citation>
    <scope>NUCLEOTIDE SEQUENCE [LARGE SCALE GENOMIC DNA]</scope>
</reference>
<evidence type="ECO:0000313" key="8">
    <source>
        <dbReference type="Proteomes" id="UP000005226"/>
    </source>
</evidence>
<dbReference type="SUPFAM" id="SSF54495">
    <property type="entry name" value="UBC-like"/>
    <property type="match status" value="1"/>
</dbReference>
<keyword evidence="2 4" id="KW-0833">Ubl conjugation pathway</keyword>
<reference evidence="7" key="3">
    <citation type="submission" date="2025-09" db="UniProtKB">
        <authorList>
            <consortium name="Ensembl"/>
        </authorList>
    </citation>
    <scope>IDENTIFICATION</scope>
</reference>
<proteinExistence type="inferred from homology"/>
<dbReference type="SMART" id="SM00212">
    <property type="entry name" value="UBCc"/>
    <property type="match status" value="1"/>
</dbReference>
<dbReference type="GO" id="GO:0005524">
    <property type="term" value="F:ATP binding"/>
    <property type="evidence" value="ECO:0007669"/>
    <property type="project" value="UniProtKB-UniRule"/>
</dbReference>
<dbReference type="CDD" id="cd23804">
    <property type="entry name" value="UBCc_UBE2S"/>
    <property type="match status" value="1"/>
</dbReference>
<gene>
    <name evidence="7" type="primary">ube2s</name>
</gene>
<feature type="active site" description="Glycyl thioester intermediate" evidence="3">
    <location>
        <position position="95"/>
    </location>
</feature>
<keyword evidence="4" id="KW-0067">ATP-binding</keyword>
<dbReference type="InterPro" id="IPR016135">
    <property type="entry name" value="UBQ-conjugating_enzyme/RWD"/>
</dbReference>